<dbReference type="Pfam" id="PF02893">
    <property type="entry name" value="GRAM"/>
    <property type="match status" value="1"/>
</dbReference>
<feature type="compositionally biased region" description="Basic and acidic residues" evidence="7">
    <location>
        <begin position="289"/>
        <end position="300"/>
    </location>
</feature>
<evidence type="ECO:0000256" key="2">
    <source>
        <dbReference type="ARBA" id="ARBA00006582"/>
    </source>
</evidence>
<feature type="coiled-coil region" evidence="6">
    <location>
        <begin position="1204"/>
        <end position="1231"/>
    </location>
</feature>
<feature type="compositionally biased region" description="Polar residues" evidence="7">
    <location>
        <begin position="163"/>
        <end position="175"/>
    </location>
</feature>
<keyword evidence="6" id="KW-0175">Coiled coil</keyword>
<dbReference type="GO" id="GO:0140268">
    <property type="term" value="C:endoplasmic reticulum-plasma membrane contact site"/>
    <property type="evidence" value="ECO:0007669"/>
    <property type="project" value="TreeGrafter"/>
</dbReference>
<dbReference type="InterPro" id="IPR031968">
    <property type="entry name" value="VASt"/>
</dbReference>
<feature type="region of interest" description="Disordered" evidence="7">
    <location>
        <begin position="545"/>
        <end position="596"/>
    </location>
</feature>
<dbReference type="GO" id="GO:0005886">
    <property type="term" value="C:plasma membrane"/>
    <property type="evidence" value="ECO:0007669"/>
    <property type="project" value="TreeGrafter"/>
</dbReference>
<feature type="compositionally biased region" description="Polar residues" evidence="7">
    <location>
        <begin position="336"/>
        <end position="346"/>
    </location>
</feature>
<proteinExistence type="inferred from homology"/>
<name>A0A139HCJ9_9PEZI</name>
<accession>A0A139HCJ9</accession>
<sequence>MSLAEPSPRALSKLRSRGKGVVSASTTSLTNSSGDGDAKSALSATDSGLLRSTMDAAIDKVKERTRRRSVDDRRGSDDVSGRRLSTLFVSKTKRKIKGEKGAEPDGTRTLSVDCSGLEGNQSDSASPLSGRSSLLTDDEALDPRRKPTRPSLSPRQSHAGYLTYSSPELNANTNPVIAGTAPVASPEALPRADPLSNIPAIIEPAETTQALPATSVPARSPSPSGRLREKFTLARKKSGDADSSKTGGGGGSGGASRSNSSIDRLSSVSQPVETVGEAPKSGVVPAVPTERKQERPETPKQRIRQPLHTTSPATPPNLLQTPTTLITPPTPTEPTASFSKPGSPTKGSPAARPLSSVESIRHRRAQSANLPSKLSTSINAPLTPTAEETKTPGGTWTQPNFFSSFFSAATKAAGQVGTSINTSILPGQKSKVNSTPQTIEPVGGGEEVIPGSESRPGTGWTDDQKKPLAVETLGKGSLNFGHLGISESEPNLMASTIDAAQDDAQSGDRGRKAEEEAAARAVSTAYEKPVTAVVSQATGRPLSIASNERLTLNGDQTPPRSNVEPESNGIKRSGSVRSKLSGRRKHRGSSATAGTSNSIAAALKDSTSGMANPGALGLGHRLTGFAVASSKRNKDFHQLFRSVPEDDYLIEDYSAALQRDILLHGRLYVSEGHICFSSNILGWVTNLVISFDEVVSVEKKSTAVIFPNAIVISTLNARNTFASFVARDSTYELLIGIWKISHPNLKSSLNGVRLDNAGTGDKTEVAEPEEMDDGTEDGSEDEVYDEDADDDAGSFTDGGMVASDAGSNVGDLSLSRKTSAAPMSIAPLPNGNASKGLENADAVVTGAATSSEFPGSATHEPTECTDTAEHYDRPLTDTTIPAPLGQVYSMMFGPASGAFMKKWLVEDQKSRDLNLTDDKTGLDNEHKTFTFDYIKPLNAPVGPKQTKCITTNTLRAFDLEKAVTVDCSTATPDVPSGGSFTTKTRYCLMWGPNSSTRIIATCTIEWTAKSWLKSAIEKGANDGQTEYVKNIVAALKAAVTTKPPVKGQARKGKRKGKREVFDAEETNAQREAAVAASETKASDWGIFEPIHPIVDILSSVIRPFVTSQVMIAVLFVLLVYTWASAPRSHSTLGYPGYSPLERIAAYEEIWRREESALWDWLEDRVGVDGIYPASSRNGERAERQKVLTARSMGKKLEEEEGMSERQIDDAIRTTEERLAALKEAVARQKSRRRG</sequence>
<keyword evidence="5" id="KW-0472">Membrane</keyword>
<dbReference type="Gene3D" id="2.30.29.30">
    <property type="entry name" value="Pleckstrin-homology domain (PH domain)/Phosphotyrosine-binding domain (PTB)"/>
    <property type="match status" value="1"/>
</dbReference>
<dbReference type="PANTHER" id="PTHR23319:SF4">
    <property type="entry name" value="GRAM DOMAIN CONTAINING 1B, ISOFORM E"/>
    <property type="match status" value="1"/>
</dbReference>
<protein>
    <recommendedName>
        <fullName evidence="8">VASt domain-containing protein</fullName>
    </recommendedName>
</protein>
<dbReference type="CDD" id="cd13220">
    <property type="entry name" value="PH-GRAM_GRAMDC"/>
    <property type="match status" value="1"/>
</dbReference>
<dbReference type="GO" id="GO:0005739">
    <property type="term" value="C:mitochondrion"/>
    <property type="evidence" value="ECO:0007669"/>
    <property type="project" value="TreeGrafter"/>
</dbReference>
<evidence type="ECO:0000313" key="10">
    <source>
        <dbReference type="Proteomes" id="UP000070133"/>
    </source>
</evidence>
<dbReference type="Proteomes" id="UP000070133">
    <property type="component" value="Unassembled WGS sequence"/>
</dbReference>
<dbReference type="GO" id="GO:0005789">
    <property type="term" value="C:endoplasmic reticulum membrane"/>
    <property type="evidence" value="ECO:0007669"/>
    <property type="project" value="TreeGrafter"/>
</dbReference>
<dbReference type="PROSITE" id="PS51778">
    <property type="entry name" value="VAST"/>
    <property type="match status" value="1"/>
</dbReference>
<dbReference type="GO" id="GO:0032366">
    <property type="term" value="P:intracellular sterol transport"/>
    <property type="evidence" value="ECO:0007669"/>
    <property type="project" value="TreeGrafter"/>
</dbReference>
<feature type="compositionally biased region" description="Polar residues" evidence="7">
    <location>
        <begin position="23"/>
        <end position="34"/>
    </location>
</feature>
<dbReference type="GO" id="GO:0032541">
    <property type="term" value="C:cortical endoplasmic reticulum"/>
    <property type="evidence" value="ECO:0007669"/>
    <property type="project" value="TreeGrafter"/>
</dbReference>
<dbReference type="InterPro" id="IPR011993">
    <property type="entry name" value="PH-like_dom_sf"/>
</dbReference>
<evidence type="ECO:0000256" key="7">
    <source>
        <dbReference type="SAM" id="MobiDB-lite"/>
    </source>
</evidence>
<comment type="similarity">
    <text evidence="2">Belongs to the YSP2 family.</text>
</comment>
<keyword evidence="3" id="KW-0812">Transmembrane</keyword>
<feature type="compositionally biased region" description="Polar residues" evidence="7">
    <location>
        <begin position="427"/>
        <end position="438"/>
    </location>
</feature>
<dbReference type="EMBL" id="LFZN01000079">
    <property type="protein sequence ID" value="KXT00157.1"/>
    <property type="molecule type" value="Genomic_DNA"/>
</dbReference>
<organism evidence="9 10">
    <name type="scientific">Pseudocercospora eumusae</name>
    <dbReference type="NCBI Taxonomy" id="321146"/>
    <lineage>
        <taxon>Eukaryota</taxon>
        <taxon>Fungi</taxon>
        <taxon>Dikarya</taxon>
        <taxon>Ascomycota</taxon>
        <taxon>Pezizomycotina</taxon>
        <taxon>Dothideomycetes</taxon>
        <taxon>Dothideomycetidae</taxon>
        <taxon>Mycosphaerellales</taxon>
        <taxon>Mycosphaerellaceae</taxon>
        <taxon>Pseudocercospora</taxon>
    </lineage>
</organism>
<dbReference type="OrthoDB" id="2162691at2759"/>
<reference evidence="9 10" key="1">
    <citation type="submission" date="2015-07" db="EMBL/GenBank/DDBJ databases">
        <title>Comparative genomics of the Sigatoka disease complex on banana suggests a link between parallel evolutionary changes in Pseudocercospora fijiensis and Pseudocercospora eumusae and increased virulence on the banana host.</title>
        <authorList>
            <person name="Chang T.-C."/>
            <person name="Salvucci A."/>
            <person name="Crous P.W."/>
            <person name="Stergiopoulos I."/>
        </authorList>
    </citation>
    <scope>NUCLEOTIDE SEQUENCE [LARGE SCALE GENOMIC DNA]</scope>
    <source>
        <strain evidence="9 10">CBS 114824</strain>
    </source>
</reference>
<keyword evidence="10" id="KW-1185">Reference proteome</keyword>
<evidence type="ECO:0000259" key="8">
    <source>
        <dbReference type="PROSITE" id="PS51778"/>
    </source>
</evidence>
<dbReference type="AlphaFoldDB" id="A0A139HCJ9"/>
<feature type="domain" description="VASt" evidence="8">
    <location>
        <begin position="871"/>
        <end position="1043"/>
    </location>
</feature>
<gene>
    <name evidence="9" type="ORF">AC578_3298</name>
</gene>
<feature type="region of interest" description="Disordered" evidence="7">
    <location>
        <begin position="751"/>
        <end position="802"/>
    </location>
</feature>
<dbReference type="Pfam" id="PF16016">
    <property type="entry name" value="VASt"/>
    <property type="match status" value="1"/>
</dbReference>
<dbReference type="STRING" id="321146.A0A139HCJ9"/>
<feature type="compositionally biased region" description="Polar residues" evidence="7">
    <location>
        <begin position="108"/>
        <end position="135"/>
    </location>
</feature>
<feature type="region of interest" description="Disordered" evidence="7">
    <location>
        <begin position="427"/>
        <end position="464"/>
    </location>
</feature>
<keyword evidence="4" id="KW-1133">Transmembrane helix</keyword>
<dbReference type="GO" id="GO:0032934">
    <property type="term" value="F:sterol binding"/>
    <property type="evidence" value="ECO:0007669"/>
    <property type="project" value="TreeGrafter"/>
</dbReference>
<feature type="compositionally biased region" description="Basic and acidic residues" evidence="7">
    <location>
        <begin position="57"/>
        <end position="81"/>
    </location>
</feature>
<feature type="compositionally biased region" description="Polar residues" evidence="7">
    <location>
        <begin position="545"/>
        <end position="560"/>
    </location>
</feature>
<evidence type="ECO:0000256" key="4">
    <source>
        <dbReference type="ARBA" id="ARBA00022989"/>
    </source>
</evidence>
<evidence type="ECO:0000256" key="1">
    <source>
        <dbReference type="ARBA" id="ARBA00004167"/>
    </source>
</evidence>
<feature type="compositionally biased region" description="Acidic residues" evidence="7">
    <location>
        <begin position="766"/>
        <end position="792"/>
    </location>
</feature>
<evidence type="ECO:0000256" key="3">
    <source>
        <dbReference type="ARBA" id="ARBA00022692"/>
    </source>
</evidence>
<dbReference type="GO" id="GO:0120015">
    <property type="term" value="F:sterol transfer activity"/>
    <property type="evidence" value="ECO:0007669"/>
    <property type="project" value="TreeGrafter"/>
</dbReference>
<feature type="region of interest" description="Disordered" evidence="7">
    <location>
        <begin position="501"/>
        <end position="526"/>
    </location>
</feature>
<feature type="compositionally biased region" description="Basic and acidic residues" evidence="7">
    <location>
        <begin position="506"/>
        <end position="518"/>
    </location>
</feature>
<dbReference type="InterPro" id="IPR004182">
    <property type="entry name" value="GRAM"/>
</dbReference>
<evidence type="ECO:0000256" key="5">
    <source>
        <dbReference type="ARBA" id="ARBA00023136"/>
    </source>
</evidence>
<comment type="subcellular location">
    <subcellularLocation>
        <location evidence="1">Membrane</location>
        <topology evidence="1">Single-pass membrane protein</topology>
    </subcellularLocation>
</comment>
<feature type="compositionally biased region" description="Polar residues" evidence="7">
    <location>
        <begin position="366"/>
        <end position="382"/>
    </location>
</feature>
<feature type="region of interest" description="Disordered" evidence="7">
    <location>
        <begin position="1"/>
        <end position="396"/>
    </location>
</feature>
<comment type="caution">
    <text evidence="9">The sequence shown here is derived from an EMBL/GenBank/DDBJ whole genome shotgun (WGS) entry which is preliminary data.</text>
</comment>
<evidence type="ECO:0000256" key="6">
    <source>
        <dbReference type="SAM" id="Coils"/>
    </source>
</evidence>
<dbReference type="SMART" id="SM00568">
    <property type="entry name" value="GRAM"/>
    <property type="match status" value="1"/>
</dbReference>
<evidence type="ECO:0000313" key="9">
    <source>
        <dbReference type="EMBL" id="KXT00157.1"/>
    </source>
</evidence>
<dbReference type="InterPro" id="IPR051482">
    <property type="entry name" value="Cholesterol_transport"/>
</dbReference>
<feature type="compositionally biased region" description="Low complexity" evidence="7">
    <location>
        <begin position="255"/>
        <end position="269"/>
    </location>
</feature>
<dbReference type="PANTHER" id="PTHR23319">
    <property type="entry name" value="GRAM DOMAIN CONTAINING 1B, ISOFORM E"/>
    <property type="match status" value="1"/>
</dbReference>
<feature type="compositionally biased region" description="Basic and acidic residues" evidence="7">
    <location>
        <begin position="226"/>
        <end position="243"/>
    </location>
</feature>
<feature type="compositionally biased region" description="Low complexity" evidence="7">
    <location>
        <begin position="316"/>
        <end position="327"/>
    </location>
</feature>